<feature type="chain" id="PRO_5043152535" evidence="1">
    <location>
        <begin position="25"/>
        <end position="116"/>
    </location>
</feature>
<feature type="signal peptide" evidence="1">
    <location>
        <begin position="1"/>
        <end position="24"/>
    </location>
</feature>
<dbReference type="OMA" id="VEQVHNW"/>
<organism evidence="2 3">
    <name type="scientific">Rhizobium meliloti</name>
    <name type="common">Ensifer meliloti</name>
    <name type="synonym">Sinorhizobium meliloti</name>
    <dbReference type="NCBI Taxonomy" id="382"/>
    <lineage>
        <taxon>Bacteria</taxon>
        <taxon>Pseudomonadati</taxon>
        <taxon>Pseudomonadota</taxon>
        <taxon>Alphaproteobacteria</taxon>
        <taxon>Hyphomicrobiales</taxon>
        <taxon>Rhizobiaceae</taxon>
        <taxon>Sinorhizobium/Ensifer group</taxon>
        <taxon>Sinorhizobium</taxon>
    </lineage>
</organism>
<protein>
    <submittedName>
        <fullName evidence="2">Uncharacterized protein</fullName>
    </submittedName>
</protein>
<sequence>MNSIAKISVIATLSALTFAGISQAASVEMNWPDRIDQTVRTFKGDNFRVVDVDTLSRQNQTRMRVDKATPGQRAALQAAVEANRPLLASLRARNVELDNVAAAKQAADGGLTIYLR</sequence>
<gene>
    <name evidence="2" type="ORF">GHK53_28210</name>
</gene>
<proteinExistence type="predicted"/>
<name>A0A222GZT4_RHIML</name>
<dbReference type="AlphaFoldDB" id="A0A222GZT4"/>
<dbReference type="EMBL" id="WISR01000226">
    <property type="protein sequence ID" value="MQW36556.1"/>
    <property type="molecule type" value="Genomic_DNA"/>
</dbReference>
<dbReference type="Proteomes" id="UP000429484">
    <property type="component" value="Unassembled WGS sequence"/>
</dbReference>
<evidence type="ECO:0000313" key="2">
    <source>
        <dbReference type="EMBL" id="MQW36556.1"/>
    </source>
</evidence>
<reference evidence="2 3" key="1">
    <citation type="journal article" date="2013" name="Genome Biol.">
        <title>Comparative genomics of the core and accessory genomes of 48 Sinorhizobium strains comprising five genospecies.</title>
        <authorList>
            <person name="Sugawara M."/>
            <person name="Epstein B."/>
            <person name="Badgley B.D."/>
            <person name="Unno T."/>
            <person name="Xu L."/>
            <person name="Reese J."/>
            <person name="Gyaneshwar P."/>
            <person name="Denny R."/>
            <person name="Mudge J."/>
            <person name="Bharti A.K."/>
            <person name="Farmer A.D."/>
            <person name="May G.D."/>
            <person name="Woodward J.E."/>
            <person name="Medigue C."/>
            <person name="Vallenet D."/>
            <person name="Lajus A."/>
            <person name="Rouy Z."/>
            <person name="Martinez-Vaz B."/>
            <person name="Tiffin P."/>
            <person name="Young N.D."/>
            <person name="Sadowsky M.J."/>
        </authorList>
    </citation>
    <scope>NUCLEOTIDE SEQUENCE [LARGE SCALE GENOMIC DNA]</scope>
    <source>
        <strain evidence="2 3">N6B1</strain>
    </source>
</reference>
<comment type="caution">
    <text evidence="2">The sequence shown here is derived from an EMBL/GenBank/DDBJ whole genome shotgun (WGS) entry which is preliminary data.</text>
</comment>
<dbReference type="KEGG" id="smer:DU99_06275"/>
<dbReference type="GeneID" id="89575535"/>
<evidence type="ECO:0000256" key="1">
    <source>
        <dbReference type="SAM" id="SignalP"/>
    </source>
</evidence>
<keyword evidence="1" id="KW-0732">Signal</keyword>
<accession>A0A222GZT4</accession>
<evidence type="ECO:0000313" key="3">
    <source>
        <dbReference type="Proteomes" id="UP000429484"/>
    </source>
</evidence>
<dbReference type="RefSeq" id="WP_003529302.1">
    <property type="nucleotide sequence ID" value="NZ_BJNJ01000036.1"/>
</dbReference>